<sequence length="438" mass="47502">MLLKNVVAGAGAVAVILCWPLATGQIGQSLYMGAIKNYHSPYMTITNQSFERGYLSSDAVSRIELKDTLKTTFEEEGLPTTWLVKHHIKNGFLGVKSSSELDIDKQVAPLISSIWGENIQPITLVTDSSLTGNTDFTMTINPINYNQSGAFVKSQAFVLTGSANADGAGDFNYTLPSLNVKTDSGETMQVNGFEGQGSGQMQGNFWIGDQTFNLGKANFASADNQHHVELEGMSVMMKNALSQPKDEKTPTDETQQVTNTNNISIKKIVTLDGQQYTDFNFALALKDLNYKAISRLAVMEEATTAEQQQAQMQDAMLALDLLVAKGATVDLSDLSMMTEQGKVNASLLLELKPGLARASENLAALPNKLAGNINISMPKAFVSNEPQLAAKVPELLQQKIITEDQDSYKLTVKVEGSQLVFGSGLKIPLAMLSMLMMH</sequence>
<dbReference type="Pfam" id="PF06097">
    <property type="entry name" value="DUF945"/>
    <property type="match status" value="1"/>
</dbReference>
<dbReference type="RefSeq" id="WP_105059871.1">
    <property type="nucleotide sequence ID" value="NZ_MSCJ01000001.1"/>
</dbReference>
<evidence type="ECO:0000313" key="2">
    <source>
        <dbReference type="Proteomes" id="UP000238730"/>
    </source>
</evidence>
<gene>
    <name evidence="1" type="ORF">BTO08_03245</name>
</gene>
<proteinExistence type="predicted"/>
<dbReference type="AlphaFoldDB" id="A0A2S7VWM1"/>
<dbReference type="OrthoDB" id="5915128at2"/>
<organism evidence="1 2">
    <name type="scientific">Photobacterium angustum</name>
    <dbReference type="NCBI Taxonomy" id="661"/>
    <lineage>
        <taxon>Bacteria</taxon>
        <taxon>Pseudomonadati</taxon>
        <taxon>Pseudomonadota</taxon>
        <taxon>Gammaproteobacteria</taxon>
        <taxon>Vibrionales</taxon>
        <taxon>Vibrionaceae</taxon>
        <taxon>Photobacterium</taxon>
    </lineage>
</organism>
<protein>
    <recommendedName>
        <fullName evidence="3">DUF945 domain-containing protein</fullName>
    </recommendedName>
</protein>
<name>A0A2S7VWM1_PHOAN</name>
<reference evidence="1 2" key="1">
    <citation type="submission" date="2016-12" db="EMBL/GenBank/DDBJ databases">
        <title>Diversity of luminous bacteria.</title>
        <authorList>
            <person name="Yoshizawa S."/>
            <person name="Kogure K."/>
        </authorList>
    </citation>
    <scope>NUCLEOTIDE SEQUENCE [LARGE SCALE GENOMIC DNA]</scope>
    <source>
        <strain evidence="1 2">LC1-200</strain>
    </source>
</reference>
<evidence type="ECO:0000313" key="1">
    <source>
        <dbReference type="EMBL" id="PQJ66510.1"/>
    </source>
</evidence>
<comment type="caution">
    <text evidence="1">The sequence shown here is derived from an EMBL/GenBank/DDBJ whole genome shotgun (WGS) entry which is preliminary data.</text>
</comment>
<evidence type="ECO:0008006" key="3">
    <source>
        <dbReference type="Google" id="ProtNLM"/>
    </source>
</evidence>
<accession>A0A2S7VWM1</accession>
<dbReference type="InterPro" id="IPR010352">
    <property type="entry name" value="DUF945"/>
</dbReference>
<dbReference type="EMBL" id="MSCJ01000001">
    <property type="protein sequence ID" value="PQJ66510.1"/>
    <property type="molecule type" value="Genomic_DNA"/>
</dbReference>
<dbReference type="Proteomes" id="UP000238730">
    <property type="component" value="Unassembled WGS sequence"/>
</dbReference>